<feature type="domain" description="SGNH" evidence="2">
    <location>
        <begin position="205"/>
        <end position="412"/>
    </location>
</feature>
<protein>
    <submittedName>
        <fullName evidence="4">SGNH domain-containing protein</fullName>
    </submittedName>
</protein>
<accession>A0A1I7RQC0</accession>
<dbReference type="Pfam" id="PF19040">
    <property type="entry name" value="SGNH"/>
    <property type="match status" value="1"/>
</dbReference>
<dbReference type="InterPro" id="IPR050879">
    <property type="entry name" value="Acyltransferase_3"/>
</dbReference>
<dbReference type="WBParaSite" id="BXY_0291200.1">
    <property type="protein sequence ID" value="BXY_0291200.1"/>
    <property type="gene ID" value="BXY_0291200"/>
</dbReference>
<feature type="transmembrane region" description="Helical" evidence="1">
    <location>
        <begin position="78"/>
        <end position="97"/>
    </location>
</feature>
<proteinExistence type="predicted"/>
<keyword evidence="1" id="KW-1133">Transmembrane helix</keyword>
<sequence length="420" mass="47836">MDGLAILPALDWSFSLTGSLYCAVIALYIANKGDFYVPALTWLGDNSLSIYLVFWPLLRYSEYAMQSDSYHVQTFLDKALLFFAAIQAGSLLEALSSTLAKWIKSKRRLLIVATLFLSAIAGLQSAIYTILPQEEPKFDGARLDHTNPLFIEYAASLYNRRAQPLNMTNLELKYLHNQMEIYVETALENCRGHNGQMPLVERMDYFCSEKGSGKLEVVVIGDSLAHDVFLGLAYQWKDTYSRISLISNKDGAPFQNSSRSLYLNALLNWDRPIDVIVIQHSFNLLSDEYVSNMANDMTSFYSALRDIASKAILLGYPEKRSDRSEISKVFNEDLPYPTLNFPRVDHSKRNLRIQRMIARPDCPKCIRVDFTKAFCTHIDDECFSMLPNGLTIFRDSLHTTLIGSMLISREFIDAYSQKFE</sequence>
<evidence type="ECO:0000313" key="3">
    <source>
        <dbReference type="Proteomes" id="UP000095284"/>
    </source>
</evidence>
<feature type="transmembrane region" description="Helical" evidence="1">
    <location>
        <begin position="37"/>
        <end position="58"/>
    </location>
</feature>
<evidence type="ECO:0000259" key="2">
    <source>
        <dbReference type="Pfam" id="PF19040"/>
    </source>
</evidence>
<keyword evidence="1" id="KW-0472">Membrane</keyword>
<dbReference type="InterPro" id="IPR043968">
    <property type="entry name" value="SGNH"/>
</dbReference>
<evidence type="ECO:0000313" key="4">
    <source>
        <dbReference type="WBParaSite" id="BXY_0291200.1"/>
    </source>
</evidence>
<dbReference type="PANTHER" id="PTHR23028">
    <property type="entry name" value="ACETYLTRANSFERASE"/>
    <property type="match status" value="1"/>
</dbReference>
<feature type="transmembrane region" description="Helical" evidence="1">
    <location>
        <begin position="12"/>
        <end position="30"/>
    </location>
</feature>
<organism evidence="3 4">
    <name type="scientific">Bursaphelenchus xylophilus</name>
    <name type="common">Pinewood nematode worm</name>
    <name type="synonym">Aphelenchoides xylophilus</name>
    <dbReference type="NCBI Taxonomy" id="6326"/>
    <lineage>
        <taxon>Eukaryota</taxon>
        <taxon>Metazoa</taxon>
        <taxon>Ecdysozoa</taxon>
        <taxon>Nematoda</taxon>
        <taxon>Chromadorea</taxon>
        <taxon>Rhabditida</taxon>
        <taxon>Tylenchina</taxon>
        <taxon>Tylenchomorpha</taxon>
        <taxon>Aphelenchoidea</taxon>
        <taxon>Aphelenchoididae</taxon>
        <taxon>Bursaphelenchus</taxon>
    </lineage>
</organism>
<name>A0A1I7RQC0_BURXY</name>
<dbReference type="PANTHER" id="PTHR23028:SF53">
    <property type="entry name" value="ACYL_TRANSF_3 DOMAIN-CONTAINING PROTEIN"/>
    <property type="match status" value="1"/>
</dbReference>
<dbReference type="GO" id="GO:0016020">
    <property type="term" value="C:membrane"/>
    <property type="evidence" value="ECO:0007669"/>
    <property type="project" value="TreeGrafter"/>
</dbReference>
<evidence type="ECO:0000256" key="1">
    <source>
        <dbReference type="SAM" id="Phobius"/>
    </source>
</evidence>
<dbReference type="AlphaFoldDB" id="A0A1I7RQC0"/>
<feature type="transmembrane region" description="Helical" evidence="1">
    <location>
        <begin position="109"/>
        <end position="131"/>
    </location>
</feature>
<keyword evidence="1" id="KW-0812">Transmembrane</keyword>
<dbReference type="GO" id="GO:0000271">
    <property type="term" value="P:polysaccharide biosynthetic process"/>
    <property type="evidence" value="ECO:0007669"/>
    <property type="project" value="TreeGrafter"/>
</dbReference>
<reference evidence="4" key="1">
    <citation type="submission" date="2016-11" db="UniProtKB">
        <authorList>
            <consortium name="WormBaseParasite"/>
        </authorList>
    </citation>
    <scope>IDENTIFICATION</scope>
</reference>
<dbReference type="Proteomes" id="UP000095284">
    <property type="component" value="Unplaced"/>
</dbReference>